<evidence type="ECO:0000313" key="3">
    <source>
        <dbReference type="Proteomes" id="UP000018296"/>
    </source>
</evidence>
<dbReference type="SUPFAM" id="SSF56784">
    <property type="entry name" value="HAD-like"/>
    <property type="match status" value="1"/>
</dbReference>
<dbReference type="InterPro" id="IPR036412">
    <property type="entry name" value="HAD-like_sf"/>
</dbReference>
<dbReference type="InterPro" id="IPR051540">
    <property type="entry name" value="S-2-haloacid_dehalogenase"/>
</dbReference>
<dbReference type="NCBIfam" id="TIGR01549">
    <property type="entry name" value="HAD-SF-IA-v1"/>
    <property type="match status" value="1"/>
</dbReference>
<dbReference type="Gene3D" id="1.10.150.240">
    <property type="entry name" value="Putative phosphatase, domain 2"/>
    <property type="match status" value="1"/>
</dbReference>
<keyword evidence="1" id="KW-0378">Hydrolase</keyword>
<name>V6IYQ3_9BACL</name>
<comment type="caution">
    <text evidence="2">The sequence shown here is derived from an EMBL/GenBank/DDBJ whole genome shotgun (WGS) entry which is preliminary data.</text>
</comment>
<dbReference type="InterPro" id="IPR023198">
    <property type="entry name" value="PGP-like_dom2"/>
</dbReference>
<dbReference type="SFLD" id="SFLDG01129">
    <property type="entry name" value="C1.5:_HAD__Beta-PGM__Phosphata"/>
    <property type="match status" value="1"/>
</dbReference>
<protein>
    <submittedName>
        <fullName evidence="2">Haloacid dehalogenase</fullName>
    </submittedName>
</protein>
<dbReference type="Gene3D" id="3.40.50.1000">
    <property type="entry name" value="HAD superfamily/HAD-like"/>
    <property type="match status" value="1"/>
</dbReference>
<dbReference type="SFLD" id="SFLDS00003">
    <property type="entry name" value="Haloacid_Dehalogenase"/>
    <property type="match status" value="1"/>
</dbReference>
<reference evidence="2 3" key="1">
    <citation type="journal article" date="2013" name="Genome Announc.">
        <title>Genome Sequence of Sporolactobacillus laevolacticus DSM442, an Efficient Polymer-Grade D-Lactate Producer from Agricultural Waste Cottonseed as a Nitrogen Source.</title>
        <authorList>
            <person name="Wang H."/>
            <person name="Wang L."/>
            <person name="Ju J."/>
            <person name="Yu B."/>
            <person name="Ma Y."/>
        </authorList>
    </citation>
    <scope>NUCLEOTIDE SEQUENCE [LARGE SCALE GENOMIC DNA]</scope>
    <source>
        <strain evidence="2 3">DSM 442</strain>
    </source>
</reference>
<dbReference type="eggNOG" id="COG0637">
    <property type="taxonomic scope" value="Bacteria"/>
</dbReference>
<accession>V6IYQ3</accession>
<dbReference type="STRING" id="1395513.P343_09560"/>
<sequence>MNRTKKAPDSETDVNVVFFDLFFTLITPEYRDMRNENDVLGLTRTEWETYAEDDELYLKRASGKEKNPQQIIRDIVGKMKINATEKEINELLELRKGRMKRALINVNPIILDVLSDLKKSKKKLCLISNADVIDAMYWDKSPLSRFFDYAVFSYEVGYLKPETTIYRIALEKMNARPEECIFIGDGGSDELSGAKEARIRTILTSRLLKRSNKIQNKIKEFADYSIEDFAEVRRILLGNNDDQ</sequence>
<evidence type="ECO:0000256" key="1">
    <source>
        <dbReference type="ARBA" id="ARBA00022801"/>
    </source>
</evidence>
<proteinExistence type="predicted"/>
<dbReference type="InterPro" id="IPR006439">
    <property type="entry name" value="HAD-SF_hydro_IA"/>
</dbReference>
<dbReference type="InterPro" id="IPR023214">
    <property type="entry name" value="HAD_sf"/>
</dbReference>
<dbReference type="PATRIC" id="fig|1395513.3.peg.1929"/>
<dbReference type="Pfam" id="PF00702">
    <property type="entry name" value="Hydrolase"/>
    <property type="match status" value="1"/>
</dbReference>
<dbReference type="OrthoDB" id="9809962at2"/>
<dbReference type="AlphaFoldDB" id="V6IYQ3"/>
<dbReference type="PANTHER" id="PTHR43316">
    <property type="entry name" value="HYDROLASE, HALOACID DELAHOGENASE-RELATED"/>
    <property type="match status" value="1"/>
</dbReference>
<gene>
    <name evidence="2" type="ORF">P343_09560</name>
</gene>
<dbReference type="EMBL" id="AWTC01000008">
    <property type="protein sequence ID" value="EST11886.1"/>
    <property type="molecule type" value="Genomic_DNA"/>
</dbReference>
<dbReference type="PRINTS" id="PR00413">
    <property type="entry name" value="HADHALOGNASE"/>
</dbReference>
<dbReference type="NCBIfam" id="TIGR01509">
    <property type="entry name" value="HAD-SF-IA-v3"/>
    <property type="match status" value="1"/>
</dbReference>
<organism evidence="2 3">
    <name type="scientific">Sporolactobacillus laevolacticus DSM 442</name>
    <dbReference type="NCBI Taxonomy" id="1395513"/>
    <lineage>
        <taxon>Bacteria</taxon>
        <taxon>Bacillati</taxon>
        <taxon>Bacillota</taxon>
        <taxon>Bacilli</taxon>
        <taxon>Bacillales</taxon>
        <taxon>Sporolactobacillaceae</taxon>
        <taxon>Sporolactobacillus</taxon>
    </lineage>
</organism>
<keyword evidence="3" id="KW-1185">Reference proteome</keyword>
<dbReference type="GO" id="GO:0016787">
    <property type="term" value="F:hydrolase activity"/>
    <property type="evidence" value="ECO:0007669"/>
    <property type="project" value="UniProtKB-KW"/>
</dbReference>
<evidence type="ECO:0000313" key="2">
    <source>
        <dbReference type="EMBL" id="EST11886.1"/>
    </source>
</evidence>
<dbReference type="RefSeq" id="WP_023510170.1">
    <property type="nucleotide sequence ID" value="NZ_AWTC01000008.1"/>
</dbReference>
<dbReference type="Proteomes" id="UP000018296">
    <property type="component" value="Unassembled WGS sequence"/>
</dbReference>